<dbReference type="AlphaFoldDB" id="A0A4Q7P9W3"/>
<gene>
    <name evidence="1" type="ORF">BC751_2570</name>
</gene>
<comment type="caution">
    <text evidence="1">The sequence shown here is derived from an EMBL/GenBank/DDBJ whole genome shotgun (WGS) entry which is preliminary data.</text>
</comment>
<accession>A0A4Q7P9W3</accession>
<evidence type="ECO:0000313" key="1">
    <source>
        <dbReference type="EMBL" id="RZS96974.1"/>
    </source>
</evidence>
<sequence>MKNLLKKANRGFYFQITDKITIEIAETQLNVCLVNYLGQH</sequence>
<evidence type="ECO:0000313" key="2">
    <source>
        <dbReference type="Proteomes" id="UP000292209"/>
    </source>
</evidence>
<reference evidence="1 2" key="1">
    <citation type="submission" date="2019-02" db="EMBL/GenBank/DDBJ databases">
        <title>Genomic Encyclopedia of Archaeal and Bacterial Type Strains, Phase II (KMG-II): from individual species to whole genera.</title>
        <authorList>
            <person name="Goeker M."/>
        </authorList>
    </citation>
    <scope>NUCLEOTIDE SEQUENCE [LARGE SCALE GENOMIC DNA]</scope>
    <source>
        <strain evidence="1 2">DSM 21411</strain>
    </source>
</reference>
<organism evidence="1 2">
    <name type="scientific">Cecembia calidifontis</name>
    <dbReference type="NCBI Taxonomy" id="1187080"/>
    <lineage>
        <taxon>Bacteria</taxon>
        <taxon>Pseudomonadati</taxon>
        <taxon>Bacteroidota</taxon>
        <taxon>Cytophagia</taxon>
        <taxon>Cytophagales</taxon>
        <taxon>Cyclobacteriaceae</taxon>
        <taxon>Cecembia</taxon>
    </lineage>
</organism>
<dbReference type="Proteomes" id="UP000292209">
    <property type="component" value="Unassembled WGS sequence"/>
</dbReference>
<protein>
    <submittedName>
        <fullName evidence="1">Uncharacterized protein</fullName>
    </submittedName>
</protein>
<dbReference type="EMBL" id="SGXG01000001">
    <property type="protein sequence ID" value="RZS96974.1"/>
    <property type="molecule type" value="Genomic_DNA"/>
</dbReference>
<proteinExistence type="predicted"/>
<keyword evidence="2" id="KW-1185">Reference proteome</keyword>
<name>A0A4Q7P9W3_9BACT</name>